<evidence type="ECO:0000256" key="4">
    <source>
        <dbReference type="PIRNR" id="PIRNR006078"/>
    </source>
</evidence>
<comment type="caution">
    <text evidence="5">The sequence shown here is derived from an EMBL/GenBank/DDBJ whole genome shotgun (WGS) entry which is preliminary data.</text>
</comment>
<gene>
    <name evidence="5" type="ORF">JOC48_002158</name>
</gene>
<sequence length="375" mass="40228">MNIVIAPDSFKGSLSALNAGTMMRKAFEDEWDGFNIRVIPMADGGEGTLDTLVYSTNGKQIEVEATGPLGEKIKTVYGMLGDMNTAVIEMANIAGLPMVPKDKLNPLNTTSYGIGEVILDAADKGCRRFIVGLGGSATNDGGLGMLQALGVTFLDENNEVIEPYGHSVGKVRKVDFSTMKSIIKDCYFQIASDVDNPLCGPKGASYIFGPQKGADKQMVEELDQALKSYGEVIEQTLNKNVLNLGGAGAAGGLGFAFLLLNSKLESGAKLVAEFSNLAEAIHKADWVLTGEGQSDYQTLYGKVPSYVAKVAKQYNVNTSLVSGSLGKGFEKLYEDFISCHSITKGPMRLEECMIRAGELLYSETKNIARLLRAKI</sequence>
<evidence type="ECO:0000256" key="2">
    <source>
        <dbReference type="ARBA" id="ARBA00022679"/>
    </source>
</evidence>
<dbReference type="EMBL" id="JAFBDR010000010">
    <property type="protein sequence ID" value="MBM7571659.1"/>
    <property type="molecule type" value="Genomic_DNA"/>
</dbReference>
<keyword evidence="2 4" id="KW-0808">Transferase</keyword>
<dbReference type="InterPro" id="IPR036129">
    <property type="entry name" value="Glycerate_kinase_sf"/>
</dbReference>
<proteinExistence type="inferred from homology"/>
<dbReference type="SUPFAM" id="SSF110738">
    <property type="entry name" value="Glycerate kinase I"/>
    <property type="match status" value="1"/>
</dbReference>
<organism evidence="5 6">
    <name type="scientific">Aquibacillus albus</name>
    <dbReference type="NCBI Taxonomy" id="1168171"/>
    <lineage>
        <taxon>Bacteria</taxon>
        <taxon>Bacillati</taxon>
        <taxon>Bacillota</taxon>
        <taxon>Bacilli</taxon>
        <taxon>Bacillales</taxon>
        <taxon>Bacillaceae</taxon>
        <taxon>Aquibacillus</taxon>
    </lineage>
</organism>
<dbReference type="InterPro" id="IPR004381">
    <property type="entry name" value="Glycerate_kinase"/>
</dbReference>
<dbReference type="Proteomes" id="UP001296943">
    <property type="component" value="Unassembled WGS sequence"/>
</dbReference>
<keyword evidence="6" id="KW-1185">Reference proteome</keyword>
<dbReference type="Gene3D" id="3.90.1510.10">
    <property type="entry name" value="Glycerate kinase, domain 2"/>
    <property type="match status" value="1"/>
</dbReference>
<dbReference type="Gene3D" id="3.40.50.10350">
    <property type="entry name" value="Glycerate kinase, domain 1"/>
    <property type="match status" value="1"/>
</dbReference>
<name>A0ABS2N0I4_9BACI</name>
<dbReference type="Pfam" id="PF02595">
    <property type="entry name" value="Gly_kinase"/>
    <property type="match status" value="1"/>
</dbReference>
<dbReference type="RefSeq" id="WP_204499462.1">
    <property type="nucleotide sequence ID" value="NZ_JAFBDR010000010.1"/>
</dbReference>
<evidence type="ECO:0000313" key="5">
    <source>
        <dbReference type="EMBL" id="MBM7571659.1"/>
    </source>
</evidence>
<protein>
    <submittedName>
        <fullName evidence="5">Glycerate kinase</fullName>
        <ecNumber evidence="5">2.7.1.31</ecNumber>
    </submittedName>
</protein>
<evidence type="ECO:0000256" key="1">
    <source>
        <dbReference type="ARBA" id="ARBA00006284"/>
    </source>
</evidence>
<evidence type="ECO:0000313" key="6">
    <source>
        <dbReference type="Proteomes" id="UP001296943"/>
    </source>
</evidence>
<comment type="similarity">
    <text evidence="1 4">Belongs to the glycerate kinase type-1 family.</text>
</comment>
<dbReference type="InterPro" id="IPR018197">
    <property type="entry name" value="Glycerate_kinase_RE-like"/>
</dbReference>
<accession>A0ABS2N0I4</accession>
<dbReference type="NCBIfam" id="TIGR00045">
    <property type="entry name" value="glycerate kinase"/>
    <property type="match status" value="1"/>
</dbReference>
<reference evidence="5 6" key="1">
    <citation type="submission" date="2021-01" db="EMBL/GenBank/DDBJ databases">
        <title>Genomic Encyclopedia of Type Strains, Phase IV (KMG-IV): sequencing the most valuable type-strain genomes for metagenomic binning, comparative biology and taxonomic classification.</title>
        <authorList>
            <person name="Goeker M."/>
        </authorList>
    </citation>
    <scope>NUCLEOTIDE SEQUENCE [LARGE SCALE GENOMIC DNA]</scope>
    <source>
        <strain evidence="5 6">DSM 23711</strain>
    </source>
</reference>
<dbReference type="PIRSF" id="PIRSF006078">
    <property type="entry name" value="GlxK"/>
    <property type="match status" value="1"/>
</dbReference>
<dbReference type="InterPro" id="IPR018193">
    <property type="entry name" value="Glyc_kinase_flavodox-like_fold"/>
</dbReference>
<dbReference type="GO" id="GO:0008887">
    <property type="term" value="F:glycerate kinase activity"/>
    <property type="evidence" value="ECO:0007669"/>
    <property type="project" value="UniProtKB-EC"/>
</dbReference>
<dbReference type="PANTHER" id="PTHR21599">
    <property type="entry name" value="GLYCERATE KINASE"/>
    <property type="match status" value="1"/>
</dbReference>
<dbReference type="PANTHER" id="PTHR21599:SF0">
    <property type="entry name" value="GLYCERATE KINASE"/>
    <property type="match status" value="1"/>
</dbReference>
<dbReference type="EC" id="2.7.1.31" evidence="5"/>
<keyword evidence="3 4" id="KW-0418">Kinase</keyword>
<evidence type="ECO:0000256" key="3">
    <source>
        <dbReference type="ARBA" id="ARBA00022777"/>
    </source>
</evidence>